<feature type="compositionally biased region" description="Basic residues" evidence="1">
    <location>
        <begin position="1"/>
        <end position="12"/>
    </location>
</feature>
<feature type="region of interest" description="Disordered" evidence="1">
    <location>
        <begin position="1"/>
        <end position="81"/>
    </location>
</feature>
<proteinExistence type="predicted"/>
<accession>A0AAN9VQQ4</accession>
<protein>
    <submittedName>
        <fullName evidence="2">Uncharacterized protein</fullName>
    </submittedName>
</protein>
<evidence type="ECO:0000313" key="2">
    <source>
        <dbReference type="EMBL" id="KAK7865067.1"/>
    </source>
</evidence>
<keyword evidence="3" id="KW-1185">Reference proteome</keyword>
<reference evidence="2 3" key="1">
    <citation type="submission" date="2024-03" db="EMBL/GenBank/DDBJ databases">
        <title>The genome assembly and annotation of the cricket Gryllus longicercus Weissman &amp; Gray.</title>
        <authorList>
            <person name="Szrajer S."/>
            <person name="Gray D."/>
            <person name="Ylla G."/>
        </authorList>
    </citation>
    <scope>NUCLEOTIDE SEQUENCE [LARGE SCALE GENOMIC DNA]</scope>
    <source>
        <strain evidence="2">DAG 2021-001</strain>
        <tissue evidence="2">Whole body minus gut</tissue>
    </source>
</reference>
<gene>
    <name evidence="2" type="ORF">R5R35_007194</name>
</gene>
<feature type="compositionally biased region" description="Low complexity" evidence="1">
    <location>
        <begin position="26"/>
        <end position="35"/>
    </location>
</feature>
<dbReference type="Proteomes" id="UP001378592">
    <property type="component" value="Unassembled WGS sequence"/>
</dbReference>
<name>A0AAN9VQQ4_9ORTH</name>
<dbReference type="AlphaFoldDB" id="A0AAN9VQQ4"/>
<evidence type="ECO:0000256" key="1">
    <source>
        <dbReference type="SAM" id="MobiDB-lite"/>
    </source>
</evidence>
<organism evidence="2 3">
    <name type="scientific">Gryllus longicercus</name>
    <dbReference type="NCBI Taxonomy" id="2509291"/>
    <lineage>
        <taxon>Eukaryota</taxon>
        <taxon>Metazoa</taxon>
        <taxon>Ecdysozoa</taxon>
        <taxon>Arthropoda</taxon>
        <taxon>Hexapoda</taxon>
        <taxon>Insecta</taxon>
        <taxon>Pterygota</taxon>
        <taxon>Neoptera</taxon>
        <taxon>Polyneoptera</taxon>
        <taxon>Orthoptera</taxon>
        <taxon>Ensifera</taxon>
        <taxon>Gryllidea</taxon>
        <taxon>Grylloidea</taxon>
        <taxon>Gryllidae</taxon>
        <taxon>Gryllinae</taxon>
        <taxon>Gryllus</taxon>
    </lineage>
</organism>
<evidence type="ECO:0000313" key="3">
    <source>
        <dbReference type="Proteomes" id="UP001378592"/>
    </source>
</evidence>
<comment type="caution">
    <text evidence="2">The sequence shown here is derived from an EMBL/GenBank/DDBJ whole genome shotgun (WGS) entry which is preliminary data.</text>
</comment>
<dbReference type="EMBL" id="JAZDUA010000187">
    <property type="protein sequence ID" value="KAK7865067.1"/>
    <property type="molecule type" value="Genomic_DNA"/>
</dbReference>
<sequence length="147" mass="15991">MVWSVRRNRRRRQTEGNKQRRKHVRASPAPARASRVMNGRGPHRTATPPTRLRSPPHKGVAILIPPPSLPPSLSRSLARTRRAGGDGPHLLTPRVTLQFVCFICAGAHATAGALARVSRAPMSTFGRGTAAAAPAWAERRAGRLTMF</sequence>